<dbReference type="InterPro" id="IPR000683">
    <property type="entry name" value="Gfo/Idh/MocA-like_OxRdtase_N"/>
</dbReference>
<keyword evidence="1" id="KW-0560">Oxidoreductase</keyword>
<protein>
    <submittedName>
        <fullName evidence="4">Gfo/Idh/MocA family oxidoreductase</fullName>
    </submittedName>
</protein>
<dbReference type="Pfam" id="PF19051">
    <property type="entry name" value="GFO_IDH_MocA_C2"/>
    <property type="match status" value="1"/>
</dbReference>
<evidence type="ECO:0000313" key="5">
    <source>
        <dbReference type="Proteomes" id="UP001500469"/>
    </source>
</evidence>
<proteinExistence type="predicted"/>
<dbReference type="EMBL" id="BAAAFI010000001">
    <property type="protein sequence ID" value="GAA0877096.1"/>
    <property type="molecule type" value="Genomic_DNA"/>
</dbReference>
<evidence type="ECO:0000259" key="3">
    <source>
        <dbReference type="Pfam" id="PF19051"/>
    </source>
</evidence>
<comment type="caution">
    <text evidence="4">The sequence shown here is derived from an EMBL/GenBank/DDBJ whole genome shotgun (WGS) entry which is preliminary data.</text>
</comment>
<dbReference type="Gene3D" id="3.30.360.10">
    <property type="entry name" value="Dihydrodipicolinate Reductase, domain 2"/>
    <property type="match status" value="1"/>
</dbReference>
<dbReference type="PANTHER" id="PTHR43818">
    <property type="entry name" value="BCDNA.GH03377"/>
    <property type="match status" value="1"/>
</dbReference>
<organism evidence="4 5">
    <name type="scientific">Algoriphagus jejuensis</name>
    <dbReference type="NCBI Taxonomy" id="419934"/>
    <lineage>
        <taxon>Bacteria</taxon>
        <taxon>Pseudomonadati</taxon>
        <taxon>Bacteroidota</taxon>
        <taxon>Cytophagia</taxon>
        <taxon>Cytophagales</taxon>
        <taxon>Cyclobacteriaceae</taxon>
        <taxon>Algoriphagus</taxon>
    </lineage>
</organism>
<dbReference type="Proteomes" id="UP001500469">
    <property type="component" value="Unassembled WGS sequence"/>
</dbReference>
<evidence type="ECO:0000256" key="1">
    <source>
        <dbReference type="ARBA" id="ARBA00023002"/>
    </source>
</evidence>
<dbReference type="InterPro" id="IPR036291">
    <property type="entry name" value="NAD(P)-bd_dom_sf"/>
</dbReference>
<sequence length="462" mass="50578">MKNQRREFLKKAGGSLALASVGAGLVGTASAKTILLKSELKSQANDKIRIGLIGAGIIGHYDTDAALTIDGVELVAACDLYTGRLEYVKEKYGTDLFTTRDYREVLARPDIDAVLVCTPDHWHQRIAIDAMKAGKHVYCEKPMVQRIEDGRAIIDTQKATGKVLQVGSQRASSVAVLEAKKVLQSGVIGDLTFVSAYCDRTTANGAWNYSIPTDASPDTVDFDTFLGYAPKIPFDAARFFRWRNYSDYGTGAAGDLIVHLLTTVHTLTDSKGPNKIFSAGDLKYWKDGRDAYDVINALMTYPKTEQHDSFQVTTRVNLCDGEGKGEFGLKLVGTNGVITIGWNDFTVQTLKREAAPGFGGYDSYTSFSAEQKKEFQKWYVATYGSEKGGGYTKNEPTKFEAPKGYDDRVDHMVTFFNGVRTGSPILEDAEFGLRAAAPSLACNLSIAQEKPILWDPVGMKLV</sequence>
<dbReference type="PANTHER" id="PTHR43818:SF11">
    <property type="entry name" value="BCDNA.GH03377"/>
    <property type="match status" value="1"/>
</dbReference>
<feature type="domain" description="Gfo/Idh/MocA-like oxidoreductase bacterial type C-terminal" evidence="3">
    <location>
        <begin position="174"/>
        <end position="268"/>
    </location>
</feature>
<dbReference type="InterPro" id="IPR050463">
    <property type="entry name" value="Gfo/Idh/MocA_oxidrdct_glycsds"/>
</dbReference>
<gene>
    <name evidence="4" type="ORF">GCM10009119_00640</name>
</gene>
<evidence type="ECO:0000313" key="4">
    <source>
        <dbReference type="EMBL" id="GAA0877096.1"/>
    </source>
</evidence>
<dbReference type="Pfam" id="PF01408">
    <property type="entry name" value="GFO_IDH_MocA"/>
    <property type="match status" value="1"/>
</dbReference>
<keyword evidence="5" id="KW-1185">Reference proteome</keyword>
<reference evidence="4 5" key="1">
    <citation type="journal article" date="2019" name="Int. J. Syst. Evol. Microbiol.">
        <title>The Global Catalogue of Microorganisms (GCM) 10K type strain sequencing project: providing services to taxonomists for standard genome sequencing and annotation.</title>
        <authorList>
            <consortium name="The Broad Institute Genomics Platform"/>
            <consortium name="The Broad Institute Genome Sequencing Center for Infectious Disease"/>
            <person name="Wu L."/>
            <person name="Ma J."/>
        </authorList>
    </citation>
    <scope>NUCLEOTIDE SEQUENCE [LARGE SCALE GENOMIC DNA]</scope>
    <source>
        <strain evidence="4 5">JCM 16112</strain>
    </source>
</reference>
<accession>A0ABN1MVG8</accession>
<dbReference type="SUPFAM" id="SSF51735">
    <property type="entry name" value="NAD(P)-binding Rossmann-fold domains"/>
    <property type="match status" value="1"/>
</dbReference>
<name>A0ABN1MVG8_9BACT</name>
<dbReference type="SUPFAM" id="SSF55347">
    <property type="entry name" value="Glyceraldehyde-3-phosphate dehydrogenase-like, C-terminal domain"/>
    <property type="match status" value="1"/>
</dbReference>
<feature type="domain" description="Gfo/Idh/MocA-like oxidoreductase N-terminal" evidence="2">
    <location>
        <begin position="48"/>
        <end position="167"/>
    </location>
</feature>
<dbReference type="InterPro" id="IPR006311">
    <property type="entry name" value="TAT_signal"/>
</dbReference>
<dbReference type="PROSITE" id="PS51318">
    <property type="entry name" value="TAT"/>
    <property type="match status" value="1"/>
</dbReference>
<dbReference type="InterPro" id="IPR043906">
    <property type="entry name" value="Gfo/Idh/MocA_OxRdtase_bact_C"/>
</dbReference>
<dbReference type="Gene3D" id="3.40.50.720">
    <property type="entry name" value="NAD(P)-binding Rossmann-like Domain"/>
    <property type="match status" value="1"/>
</dbReference>
<dbReference type="RefSeq" id="WP_343847787.1">
    <property type="nucleotide sequence ID" value="NZ_BAAAFI010000001.1"/>
</dbReference>
<evidence type="ECO:0000259" key="2">
    <source>
        <dbReference type="Pfam" id="PF01408"/>
    </source>
</evidence>